<dbReference type="InterPro" id="IPR036869">
    <property type="entry name" value="J_dom_sf"/>
</dbReference>
<dbReference type="InterPro" id="IPR054076">
    <property type="entry name" value="ZUO1-like_ZHD"/>
</dbReference>
<accession>A0A2X0NSY6</accession>
<feature type="region of interest" description="Disordered" evidence="4">
    <location>
        <begin position="158"/>
        <end position="209"/>
    </location>
</feature>
<feature type="region of interest" description="Disordered" evidence="4">
    <location>
        <begin position="65"/>
        <end position="101"/>
    </location>
</feature>
<dbReference type="STRING" id="796604.A0A2X0NSY6"/>
<dbReference type="SUPFAM" id="SSF46565">
    <property type="entry name" value="Chaperone J-domain"/>
    <property type="match status" value="1"/>
</dbReference>
<evidence type="ECO:0000256" key="1">
    <source>
        <dbReference type="ARBA" id="ARBA00004496"/>
    </source>
</evidence>
<dbReference type="GO" id="GO:0005829">
    <property type="term" value="C:cytosol"/>
    <property type="evidence" value="ECO:0007669"/>
    <property type="project" value="TreeGrafter"/>
</dbReference>
<dbReference type="CDD" id="cd06257">
    <property type="entry name" value="DnaJ"/>
    <property type="match status" value="1"/>
</dbReference>
<keyword evidence="2" id="KW-0963">Cytoplasm</keyword>
<feature type="compositionally biased region" description="Acidic residues" evidence="4">
    <location>
        <begin position="197"/>
        <end position="206"/>
    </location>
</feature>
<evidence type="ECO:0000256" key="2">
    <source>
        <dbReference type="ARBA" id="ARBA00022490"/>
    </source>
</evidence>
<evidence type="ECO:0000256" key="3">
    <source>
        <dbReference type="ARBA" id="ARBA00023186"/>
    </source>
</evidence>
<dbReference type="Gene3D" id="1.10.287.110">
    <property type="entry name" value="DnaJ domain"/>
    <property type="match status" value="1"/>
</dbReference>
<dbReference type="InterPro" id="IPR001623">
    <property type="entry name" value="DnaJ_domain"/>
</dbReference>
<feature type="compositionally biased region" description="Basic and acidic residues" evidence="4">
    <location>
        <begin position="85"/>
        <end position="101"/>
    </location>
</feature>
<dbReference type="Gene3D" id="1.10.8.840">
    <property type="entry name" value="Ribosome-associated complex head domain"/>
    <property type="match status" value="1"/>
</dbReference>
<dbReference type="GO" id="GO:0043022">
    <property type="term" value="F:ribosome binding"/>
    <property type="evidence" value="ECO:0007669"/>
    <property type="project" value="InterPro"/>
</dbReference>
<dbReference type="CDD" id="cd23953">
    <property type="entry name" value="zuotin_NTD"/>
    <property type="match status" value="1"/>
</dbReference>
<gene>
    <name evidence="6" type="primary">BQ5605_C016g08106</name>
    <name evidence="6" type="ORF">BQ5605_C016G08106</name>
</gene>
<keyword evidence="3" id="KW-0143">Chaperone</keyword>
<name>A0A2X0NSY6_9BASI</name>
<dbReference type="Proteomes" id="UP000249464">
    <property type="component" value="Unassembled WGS sequence"/>
</dbReference>
<comment type="subcellular location">
    <subcellularLocation>
        <location evidence="1">Cytoplasm</location>
    </subcellularLocation>
</comment>
<reference evidence="6 7" key="1">
    <citation type="submission" date="2016-11" db="EMBL/GenBank/DDBJ databases">
        <authorList>
            <person name="Jaros S."/>
            <person name="Januszkiewicz K."/>
            <person name="Wedrychowicz H."/>
        </authorList>
    </citation>
    <scope>NUCLEOTIDE SEQUENCE [LARGE SCALE GENOMIC DNA]</scope>
</reference>
<evidence type="ECO:0000313" key="7">
    <source>
        <dbReference type="Proteomes" id="UP000249464"/>
    </source>
</evidence>
<feature type="domain" description="J" evidence="5">
    <location>
        <begin position="104"/>
        <end position="199"/>
    </location>
</feature>
<dbReference type="InterPro" id="IPR044634">
    <property type="entry name" value="Zuotin/DnaJC2"/>
</dbReference>
<dbReference type="Pfam" id="PF21884">
    <property type="entry name" value="ZUO1-like_ZHD"/>
    <property type="match status" value="1"/>
</dbReference>
<dbReference type="SMART" id="SM00271">
    <property type="entry name" value="DnaJ"/>
    <property type="match status" value="1"/>
</dbReference>
<feature type="compositionally biased region" description="Basic and acidic residues" evidence="4">
    <location>
        <begin position="161"/>
        <end position="177"/>
    </location>
</feature>
<dbReference type="GO" id="GO:0030544">
    <property type="term" value="F:Hsp70 protein binding"/>
    <property type="evidence" value="ECO:0007669"/>
    <property type="project" value="InterPro"/>
</dbReference>
<organism evidence="6 7">
    <name type="scientific">Microbotryum silenes-dioicae</name>
    <dbReference type="NCBI Taxonomy" id="796604"/>
    <lineage>
        <taxon>Eukaryota</taxon>
        <taxon>Fungi</taxon>
        <taxon>Dikarya</taxon>
        <taxon>Basidiomycota</taxon>
        <taxon>Pucciniomycotina</taxon>
        <taxon>Microbotryomycetes</taxon>
        <taxon>Microbotryales</taxon>
        <taxon>Microbotryaceae</taxon>
        <taxon>Microbotryum</taxon>
    </lineage>
</organism>
<protein>
    <submittedName>
        <fullName evidence="6">BQ5605_C016g08106 protein</fullName>
    </submittedName>
</protein>
<dbReference type="GO" id="GO:0006450">
    <property type="term" value="P:regulation of translational fidelity"/>
    <property type="evidence" value="ECO:0007669"/>
    <property type="project" value="InterPro"/>
</dbReference>
<dbReference type="Pfam" id="PF16717">
    <property type="entry name" value="RAC_head"/>
    <property type="match status" value="1"/>
</dbReference>
<dbReference type="GO" id="GO:0051083">
    <property type="term" value="P:'de novo' cotranslational protein folding"/>
    <property type="evidence" value="ECO:0007669"/>
    <property type="project" value="InterPro"/>
</dbReference>
<feature type="region of interest" description="Disordered" evidence="4">
    <location>
        <begin position="324"/>
        <end position="381"/>
    </location>
</feature>
<dbReference type="EMBL" id="FQNC01000018">
    <property type="protein sequence ID" value="SGY20618.1"/>
    <property type="molecule type" value="Genomic_DNA"/>
</dbReference>
<dbReference type="InterPro" id="IPR058871">
    <property type="entry name" value="Zuotin_N"/>
</dbReference>
<dbReference type="PANTHER" id="PTHR43999">
    <property type="entry name" value="DNAJ HOMOLOG SUBFAMILY C MEMBER 2"/>
    <property type="match status" value="1"/>
</dbReference>
<dbReference type="InterPro" id="IPR032003">
    <property type="entry name" value="RAC_head"/>
</dbReference>
<dbReference type="Pfam" id="PF26185">
    <property type="entry name" value="Zuotin_N"/>
    <property type="match status" value="1"/>
</dbReference>
<feature type="region of interest" description="Disordered" evidence="4">
    <location>
        <begin position="271"/>
        <end position="307"/>
    </location>
</feature>
<dbReference type="Pfam" id="PF00226">
    <property type="entry name" value="DnaJ"/>
    <property type="match status" value="1"/>
</dbReference>
<feature type="compositionally biased region" description="Basic and acidic residues" evidence="4">
    <location>
        <begin position="344"/>
        <end position="381"/>
    </location>
</feature>
<dbReference type="PANTHER" id="PTHR43999:SF1">
    <property type="entry name" value="DNAJ HOMOLOG SUBFAMILY C MEMBER 2"/>
    <property type="match status" value="1"/>
</dbReference>
<dbReference type="AlphaFoldDB" id="A0A2X0NSY6"/>
<evidence type="ECO:0000256" key="4">
    <source>
        <dbReference type="SAM" id="MobiDB-lite"/>
    </source>
</evidence>
<dbReference type="PROSITE" id="PS50076">
    <property type="entry name" value="DNAJ_2"/>
    <property type="match status" value="1"/>
</dbReference>
<proteinExistence type="predicted"/>
<evidence type="ECO:0000259" key="5">
    <source>
        <dbReference type="PROSITE" id="PS50076"/>
    </source>
</evidence>
<sequence length="479" mass="53246">MSSVISLPITLGAPPKGYKAPAFKPLSAASTSSKIFPAGPAFNAHARRALNQHSFDDDDAALSAEAAKNGKQVEEEDDVDAYLGNEKEDKEILQSDPRQWKSQDHYEVLGLQSLRYKATDEQIKKAHRRKVLRHHPDKKASAGGLANDDSFFKCIAKGKVPKKETPEPPTDTDHSTDSRTLAMEQLSNPEKRRQFDSVDEAIPDDIPEVKETTAENFYELWGPVFEREGRFSKVQPVPSLGNKDTPRKEVEALYDFFYNIDSWRSFEYLDKDAPEGTDSRDEKRHQEKKNKAERARKKKEDIARVRELTDRALSLDPRIKQFKAEEKAARAAKKGGVSGVSPADLEKKKEEEQKAKEEEAKKAAEEAQKAADDKVSREAAKKAKAAAQKNVKKAQKAISALVTSNDYFVATGSSPSPAIVEGQLTELDLLYGALDAEQVAEFRTEAEAQSSPEKIKGVITSWAKKVEAKVGEGKFKQFA</sequence>
<evidence type="ECO:0000313" key="6">
    <source>
        <dbReference type="EMBL" id="SGY20618.1"/>
    </source>
</evidence>
<keyword evidence="7" id="KW-1185">Reference proteome</keyword>
<dbReference type="InterPro" id="IPR042569">
    <property type="entry name" value="RAC_head_sf"/>
</dbReference>